<dbReference type="STRING" id="440168.SAMN04487974_11544"/>
<organism evidence="1 2">
    <name type="scientific">Pelagibacterium luteolum</name>
    <dbReference type="NCBI Taxonomy" id="440168"/>
    <lineage>
        <taxon>Bacteria</taxon>
        <taxon>Pseudomonadati</taxon>
        <taxon>Pseudomonadota</taxon>
        <taxon>Alphaproteobacteria</taxon>
        <taxon>Hyphomicrobiales</taxon>
        <taxon>Devosiaceae</taxon>
        <taxon>Pelagibacterium</taxon>
    </lineage>
</organism>
<dbReference type="EMBL" id="FNCS01000015">
    <property type="protein sequence ID" value="SDG99148.1"/>
    <property type="molecule type" value="Genomic_DNA"/>
</dbReference>
<dbReference type="RefSeq" id="WP_090598142.1">
    <property type="nucleotide sequence ID" value="NZ_FNCS01000015.1"/>
</dbReference>
<accession>A0A1G7YRI6</accession>
<reference evidence="1 2" key="1">
    <citation type="submission" date="2016-10" db="EMBL/GenBank/DDBJ databases">
        <authorList>
            <person name="de Groot N.N."/>
        </authorList>
    </citation>
    <scope>NUCLEOTIDE SEQUENCE [LARGE SCALE GENOMIC DNA]</scope>
    <source>
        <strain evidence="1 2">CGMCC 1.10267</strain>
    </source>
</reference>
<dbReference type="OrthoDB" id="8452409at2"/>
<proteinExistence type="predicted"/>
<evidence type="ECO:0000313" key="2">
    <source>
        <dbReference type="Proteomes" id="UP000199495"/>
    </source>
</evidence>
<dbReference type="AlphaFoldDB" id="A0A1G7YRI6"/>
<gene>
    <name evidence="1" type="ORF">SAMN04487974_11544</name>
</gene>
<keyword evidence="2" id="KW-1185">Reference proteome</keyword>
<evidence type="ECO:0000313" key="1">
    <source>
        <dbReference type="EMBL" id="SDG99148.1"/>
    </source>
</evidence>
<dbReference type="Proteomes" id="UP000199495">
    <property type="component" value="Unassembled WGS sequence"/>
</dbReference>
<name>A0A1G7YRI6_9HYPH</name>
<protein>
    <submittedName>
        <fullName evidence="1">Uncharacterized protein</fullName>
    </submittedName>
</protein>
<sequence>MGAEFIEKAAPSFKKAWDRARVKLATADLFTRVPDCAARTAEADIIGNARLSTGDQLTVENKNGTLIARRGMSDVARFTNPAPELVLAVAASCGIAKGTVQDVHPIAGVAEISLC</sequence>